<proteinExistence type="predicted"/>
<name>A0ABQ8F3V1_9FUNG</name>
<organism evidence="2 3">
    <name type="scientific">Batrachochytrium salamandrivorans</name>
    <dbReference type="NCBI Taxonomy" id="1357716"/>
    <lineage>
        <taxon>Eukaryota</taxon>
        <taxon>Fungi</taxon>
        <taxon>Fungi incertae sedis</taxon>
        <taxon>Chytridiomycota</taxon>
        <taxon>Chytridiomycota incertae sedis</taxon>
        <taxon>Chytridiomycetes</taxon>
        <taxon>Rhizophydiales</taxon>
        <taxon>Rhizophydiales incertae sedis</taxon>
        <taxon>Batrachochytrium</taxon>
    </lineage>
</organism>
<gene>
    <name evidence="2" type="ORF">BASA50_008525</name>
</gene>
<accession>A0ABQ8F3V1</accession>
<sequence>MQLLQLIDAHPLVASRIIELSSDPSAFVHTCRSLWQAGICTATRSRWLLQHSRALLVTADKNNNSNRNNPSRTIDSTRSSSSNINPLMSIASAEPLLRCCLLPRLAAVFEAAVRFRILNASVWTFILGRLTGSTHIASHTNPLSLYSCHCSHYADNHSHRLGSVRLDRTLARDGDLSVLCIALSYGFCHDASQVLDNLVGVGYVDIAMALLVATTANATAYSMTTKTTDEATKETPDSITETSTLLLTGMCVLLPSRLSHLLSPTDALRLMDAQAISVQSFLSWGISSTGRSTLYNVINAHIGSIHTQRQTAHLFTKVSEELMIDAIMRNDCDLTAYLISLHHHACMDIARVRRIAKMSGHTDCARLLSRSPSFLSMLFIPKISLPVFPSGPCTPSISTLRMH</sequence>
<evidence type="ECO:0000313" key="3">
    <source>
        <dbReference type="Proteomes" id="UP001648503"/>
    </source>
</evidence>
<dbReference type="EMBL" id="JAFCIX010000401">
    <property type="protein sequence ID" value="KAH6591706.1"/>
    <property type="molecule type" value="Genomic_DNA"/>
</dbReference>
<keyword evidence="3" id="KW-1185">Reference proteome</keyword>
<dbReference type="Proteomes" id="UP001648503">
    <property type="component" value="Unassembled WGS sequence"/>
</dbReference>
<comment type="caution">
    <text evidence="2">The sequence shown here is derived from an EMBL/GenBank/DDBJ whole genome shotgun (WGS) entry which is preliminary data.</text>
</comment>
<feature type="compositionally biased region" description="Low complexity" evidence="1">
    <location>
        <begin position="62"/>
        <end position="81"/>
    </location>
</feature>
<evidence type="ECO:0000313" key="2">
    <source>
        <dbReference type="EMBL" id="KAH6591706.1"/>
    </source>
</evidence>
<feature type="region of interest" description="Disordered" evidence="1">
    <location>
        <begin position="60"/>
        <end position="81"/>
    </location>
</feature>
<protein>
    <recommendedName>
        <fullName evidence="4">RAVE complex protein Rav1 C-terminal domain-containing protein</fullName>
    </recommendedName>
</protein>
<evidence type="ECO:0008006" key="4">
    <source>
        <dbReference type="Google" id="ProtNLM"/>
    </source>
</evidence>
<evidence type="ECO:0000256" key="1">
    <source>
        <dbReference type="SAM" id="MobiDB-lite"/>
    </source>
</evidence>
<reference evidence="2 3" key="1">
    <citation type="submission" date="2021-02" db="EMBL/GenBank/DDBJ databases">
        <title>Variation within the Batrachochytrium salamandrivorans European outbreak.</title>
        <authorList>
            <person name="Kelly M."/>
            <person name="Pasmans F."/>
            <person name="Shea T.P."/>
            <person name="Munoz J.F."/>
            <person name="Carranza S."/>
            <person name="Cuomo C.A."/>
            <person name="Martel A."/>
        </authorList>
    </citation>
    <scope>NUCLEOTIDE SEQUENCE [LARGE SCALE GENOMIC DNA]</scope>
    <source>
        <strain evidence="2 3">AMFP18/2</strain>
    </source>
</reference>